<dbReference type="KEGG" id="osa:9270693"/>
<evidence type="ECO:0000313" key="2">
    <source>
        <dbReference type="EMBL" id="CAD41390.1"/>
    </source>
</evidence>
<dbReference type="Proteomes" id="UP000000763">
    <property type="component" value="Chromosome 4"/>
</dbReference>
<feature type="compositionally biased region" description="Pro residues" evidence="1">
    <location>
        <begin position="65"/>
        <end position="76"/>
    </location>
</feature>
<feature type="compositionally biased region" description="Low complexity" evidence="1">
    <location>
        <begin position="12"/>
        <end position="64"/>
    </location>
</feature>
<protein>
    <submittedName>
        <fullName evidence="2">OJ000223_09.2 protein</fullName>
    </submittedName>
    <submittedName>
        <fullName evidence="3">OSJNBa0081L15.12 protein</fullName>
    </submittedName>
</protein>
<dbReference type="Proteomes" id="UP000007752">
    <property type="component" value="Chromosome 4"/>
</dbReference>
<evidence type="ECO:0000313" key="4">
    <source>
        <dbReference type="EMBL" id="EAZ31140.1"/>
    </source>
</evidence>
<dbReference type="HOGENOM" id="CLU_1976255_0_0_1"/>
<evidence type="ECO:0000256" key="1">
    <source>
        <dbReference type="SAM" id="MobiDB-lite"/>
    </source>
</evidence>
<reference evidence="4" key="5">
    <citation type="submission" date="2008-12" db="EMBL/GenBank/DDBJ databases">
        <title>Improved gene annotation of the rice (Oryza sativa) genomes.</title>
        <authorList>
            <person name="Wang J."/>
            <person name="Li R."/>
            <person name="Fan W."/>
            <person name="Huang Q."/>
            <person name="Zhang J."/>
            <person name="Zhou Y."/>
            <person name="Hu Y."/>
            <person name="Zi S."/>
            <person name="Li J."/>
            <person name="Ni P."/>
            <person name="Zheng H."/>
            <person name="Zhang Y."/>
            <person name="Zhao M."/>
            <person name="Hao Q."/>
            <person name="McDermott J."/>
            <person name="Samudrala R."/>
            <person name="Kristiansen K."/>
            <person name="Wong G.K.-S."/>
        </authorList>
    </citation>
    <scope>NUCLEOTIDE SEQUENCE</scope>
</reference>
<name>A0A8I3B3B0_ORYSJ</name>
<dbReference type="EMBL" id="AL606623">
    <property type="protein sequence ID" value="CAE03150.2"/>
    <property type="molecule type" value="Genomic_DNA"/>
</dbReference>
<reference evidence="4" key="3">
    <citation type="journal article" date="2005" name="PLoS Biol.">
        <title>The genomes of Oryza sativa: a history of duplications.</title>
        <authorList>
            <person name="Yu J."/>
            <person name="Wang J."/>
            <person name="Lin W."/>
            <person name="Li S."/>
            <person name="Li H."/>
            <person name="Zhou J."/>
            <person name="Ni P."/>
            <person name="Dong W."/>
            <person name="Hu S."/>
            <person name="Zeng C."/>
            <person name="Zhang J."/>
            <person name="Zhang Y."/>
            <person name="Li R."/>
            <person name="Xu Z."/>
            <person name="Li S."/>
            <person name="Li X."/>
            <person name="Zheng H."/>
            <person name="Cong L."/>
            <person name="Lin L."/>
            <person name="Yin J."/>
            <person name="Geng J."/>
            <person name="Li G."/>
            <person name="Shi J."/>
            <person name="Liu J."/>
            <person name="Lv H."/>
            <person name="Li J."/>
            <person name="Wang J."/>
            <person name="Deng Y."/>
            <person name="Ran L."/>
            <person name="Shi X."/>
            <person name="Wang X."/>
            <person name="Wu Q."/>
            <person name="Li C."/>
            <person name="Ren X."/>
            <person name="Wang J."/>
            <person name="Wang X."/>
            <person name="Li D."/>
            <person name="Liu D."/>
            <person name="Zhang X."/>
            <person name="Ji Z."/>
            <person name="Zhao W."/>
            <person name="Sun Y."/>
            <person name="Zhang Z."/>
            <person name="Bao J."/>
            <person name="Han Y."/>
            <person name="Dong L."/>
            <person name="Ji J."/>
            <person name="Chen P."/>
            <person name="Wu S."/>
            <person name="Liu J."/>
            <person name="Xiao Y."/>
            <person name="Bu D."/>
            <person name="Tan J."/>
            <person name="Yang L."/>
            <person name="Ye C."/>
            <person name="Zhang J."/>
            <person name="Xu J."/>
            <person name="Zhou Y."/>
            <person name="Yu Y."/>
            <person name="Zhang B."/>
            <person name="Zhuang S."/>
            <person name="Wei H."/>
            <person name="Liu B."/>
            <person name="Lei M."/>
            <person name="Yu H."/>
            <person name="Li Y."/>
            <person name="Xu H."/>
            <person name="Wei S."/>
            <person name="He X."/>
            <person name="Fang L."/>
            <person name="Zhang Z."/>
            <person name="Zhang Y."/>
            <person name="Huang X."/>
            <person name="Su Z."/>
            <person name="Tong W."/>
            <person name="Li J."/>
            <person name="Tong Z."/>
            <person name="Li S."/>
            <person name="Ye J."/>
            <person name="Wang L."/>
            <person name="Fang L."/>
            <person name="Lei T."/>
            <person name="Chen C."/>
            <person name="Chen H."/>
            <person name="Xu Z."/>
            <person name="Li H."/>
            <person name="Huang H."/>
            <person name="Zhang F."/>
            <person name="Xu H."/>
            <person name="Li N."/>
            <person name="Zhao C."/>
            <person name="Li S."/>
            <person name="Dong L."/>
            <person name="Huang Y."/>
            <person name="Li L."/>
            <person name="Xi Y."/>
            <person name="Qi Q."/>
            <person name="Li W."/>
            <person name="Zhang B."/>
            <person name="Hu W."/>
            <person name="Zhang Y."/>
            <person name="Tian X."/>
            <person name="Jiao Y."/>
            <person name="Liang X."/>
            <person name="Jin J."/>
            <person name="Gao L."/>
            <person name="Zheng W."/>
            <person name="Hao B."/>
            <person name="Liu S."/>
            <person name="Wang W."/>
            <person name="Yuan L."/>
            <person name="Cao M."/>
            <person name="McDermott J."/>
            <person name="Samudrala R."/>
            <person name="Wang J."/>
            <person name="Wong G.K."/>
            <person name="Yang H."/>
        </authorList>
    </citation>
    <scope>NUCLEOTIDE SEQUENCE [LARGE SCALE GENOMIC DNA]</scope>
</reference>
<organism evidence="2 5">
    <name type="scientific">Oryza sativa subsp. japonica</name>
    <name type="common">Rice</name>
    <dbReference type="NCBI Taxonomy" id="39947"/>
    <lineage>
        <taxon>Eukaryota</taxon>
        <taxon>Viridiplantae</taxon>
        <taxon>Streptophyta</taxon>
        <taxon>Embryophyta</taxon>
        <taxon>Tracheophyta</taxon>
        <taxon>Spermatophyta</taxon>
        <taxon>Magnoliopsida</taxon>
        <taxon>Liliopsida</taxon>
        <taxon>Poales</taxon>
        <taxon>Poaceae</taxon>
        <taxon>BOP clade</taxon>
        <taxon>Oryzoideae</taxon>
        <taxon>Oryzeae</taxon>
        <taxon>Oryzinae</taxon>
        <taxon>Oryza</taxon>
        <taxon>Oryza sativa</taxon>
    </lineage>
</organism>
<reference evidence="5" key="2">
    <citation type="journal article" date="2005" name="Nature">
        <title>The map-based sequence of the rice genome.</title>
        <authorList>
            <consortium name="International rice genome sequencing project (IRGSP)"/>
            <person name="Matsumoto T."/>
            <person name="Wu J."/>
            <person name="Kanamori H."/>
            <person name="Katayose Y."/>
            <person name="Fujisawa M."/>
            <person name="Namiki N."/>
            <person name="Mizuno H."/>
            <person name="Yamamoto K."/>
            <person name="Antonio B.A."/>
            <person name="Baba T."/>
            <person name="Sakata K."/>
            <person name="Nagamura Y."/>
            <person name="Aoki H."/>
            <person name="Arikawa K."/>
            <person name="Arita K."/>
            <person name="Bito T."/>
            <person name="Chiden Y."/>
            <person name="Fujitsuka N."/>
            <person name="Fukunaka R."/>
            <person name="Hamada M."/>
            <person name="Harada C."/>
            <person name="Hayashi A."/>
            <person name="Hijishita S."/>
            <person name="Honda M."/>
            <person name="Hosokawa S."/>
            <person name="Ichikawa Y."/>
            <person name="Idonuma A."/>
            <person name="Iijima M."/>
            <person name="Ikeda M."/>
            <person name="Ikeno M."/>
            <person name="Ito K."/>
            <person name="Ito S."/>
            <person name="Ito T."/>
            <person name="Ito Y."/>
            <person name="Ito Y."/>
            <person name="Iwabuchi A."/>
            <person name="Kamiya K."/>
            <person name="Karasawa W."/>
            <person name="Kurita K."/>
            <person name="Katagiri S."/>
            <person name="Kikuta A."/>
            <person name="Kobayashi H."/>
            <person name="Kobayashi N."/>
            <person name="Machita K."/>
            <person name="Maehara T."/>
            <person name="Masukawa M."/>
            <person name="Mizubayashi T."/>
            <person name="Mukai Y."/>
            <person name="Nagasaki H."/>
            <person name="Nagata Y."/>
            <person name="Naito S."/>
            <person name="Nakashima M."/>
            <person name="Nakama Y."/>
            <person name="Nakamichi Y."/>
            <person name="Nakamura M."/>
            <person name="Meguro A."/>
            <person name="Negishi M."/>
            <person name="Ohta I."/>
            <person name="Ohta T."/>
            <person name="Okamoto M."/>
            <person name="Ono N."/>
            <person name="Saji S."/>
            <person name="Sakaguchi M."/>
            <person name="Sakai K."/>
            <person name="Shibata M."/>
            <person name="Shimokawa T."/>
            <person name="Song J."/>
            <person name="Takazaki Y."/>
            <person name="Terasawa K."/>
            <person name="Tsugane M."/>
            <person name="Tsuji K."/>
            <person name="Ueda S."/>
            <person name="Waki K."/>
            <person name="Yamagata H."/>
            <person name="Yamamoto M."/>
            <person name="Yamamoto S."/>
            <person name="Yamane H."/>
            <person name="Yoshiki S."/>
            <person name="Yoshihara R."/>
            <person name="Yukawa K."/>
            <person name="Zhong H."/>
            <person name="Yano M."/>
            <person name="Yuan Q."/>
            <person name="Ouyang S."/>
            <person name="Liu J."/>
            <person name="Jones K.M."/>
            <person name="Gansberger K."/>
            <person name="Moffat K."/>
            <person name="Hill J."/>
            <person name="Bera J."/>
            <person name="Fadrosh D."/>
            <person name="Jin S."/>
            <person name="Johri S."/>
            <person name="Kim M."/>
            <person name="Overton L."/>
            <person name="Reardon M."/>
            <person name="Tsitrin T."/>
            <person name="Vuong H."/>
            <person name="Weaver B."/>
            <person name="Ciecko A."/>
            <person name="Tallon L."/>
            <person name="Jackson J."/>
            <person name="Pai G."/>
            <person name="Aken S.V."/>
            <person name="Utterback T."/>
            <person name="Reidmuller S."/>
            <person name="Feldblyum T."/>
            <person name="Hsiao J."/>
            <person name="Zismann V."/>
            <person name="Iobst S."/>
            <person name="de Vazeille A.R."/>
            <person name="Buell C.R."/>
            <person name="Ying K."/>
            <person name="Li Y."/>
            <person name="Lu T."/>
            <person name="Huang Y."/>
            <person name="Zhao Q."/>
            <person name="Feng Q."/>
            <person name="Zhang L."/>
            <person name="Zhu J."/>
            <person name="Weng Q."/>
            <person name="Mu J."/>
            <person name="Lu Y."/>
            <person name="Fan D."/>
            <person name="Liu Y."/>
            <person name="Guan J."/>
            <person name="Zhang Y."/>
            <person name="Yu S."/>
            <person name="Liu X."/>
            <person name="Zhang Y."/>
            <person name="Hong G."/>
            <person name="Han B."/>
            <person name="Choisne N."/>
            <person name="Demange N."/>
            <person name="Orjeda G."/>
            <person name="Samain S."/>
            <person name="Cattolico L."/>
            <person name="Pelletier E."/>
            <person name="Couloux A."/>
            <person name="Segurens B."/>
            <person name="Wincker P."/>
            <person name="D'Hont A."/>
            <person name="Scarpelli C."/>
            <person name="Weissenbach J."/>
            <person name="Salanoubat M."/>
            <person name="Quetier F."/>
            <person name="Yu Y."/>
            <person name="Kim H.R."/>
            <person name="Rambo T."/>
            <person name="Currie J."/>
            <person name="Collura K."/>
            <person name="Luo M."/>
            <person name="Yang T."/>
            <person name="Ammiraju J.S.S."/>
            <person name="Engler F."/>
            <person name="Soderlund C."/>
            <person name="Wing R.A."/>
            <person name="Palmer L.E."/>
            <person name="de la Bastide M."/>
            <person name="Spiegel L."/>
            <person name="Nascimento L."/>
            <person name="Zutavern T."/>
            <person name="O'Shaughnessy A."/>
            <person name="Dike S."/>
            <person name="Dedhia N."/>
            <person name="Preston R."/>
            <person name="Balija V."/>
            <person name="McCombie W.R."/>
            <person name="Chow T."/>
            <person name="Chen H."/>
            <person name="Chung M."/>
            <person name="Chen C."/>
            <person name="Shaw J."/>
            <person name="Wu H."/>
            <person name="Hsiao K."/>
            <person name="Chao Y."/>
            <person name="Chu M."/>
            <person name="Cheng C."/>
            <person name="Hour A."/>
            <person name="Lee P."/>
            <person name="Lin S."/>
            <person name="Lin Y."/>
            <person name="Liou J."/>
            <person name="Liu S."/>
            <person name="Hsing Y."/>
            <person name="Raghuvanshi S."/>
            <person name="Mohanty A."/>
            <person name="Bharti A.K."/>
            <person name="Gaur A."/>
            <person name="Gupta V."/>
            <person name="Kumar D."/>
            <person name="Ravi V."/>
            <person name="Vij S."/>
            <person name="Kapur A."/>
            <person name="Khurana P."/>
            <person name="Khurana P."/>
            <person name="Khurana J.P."/>
            <person name="Tyagi A.K."/>
            <person name="Gaikwad K."/>
            <person name="Singh A."/>
            <person name="Dalal V."/>
            <person name="Srivastava S."/>
            <person name="Dixit A."/>
            <person name="Pal A.K."/>
            <person name="Ghazi I.A."/>
            <person name="Yadav M."/>
            <person name="Pandit A."/>
            <person name="Bhargava A."/>
            <person name="Sureshbabu K."/>
            <person name="Batra K."/>
            <person name="Sharma T.R."/>
            <person name="Mohapatra T."/>
            <person name="Singh N.K."/>
            <person name="Messing J."/>
            <person name="Nelson A.B."/>
            <person name="Fuks G."/>
            <person name="Kavchok S."/>
            <person name="Keizer G."/>
            <person name="Linton E."/>
            <person name="Llaca V."/>
            <person name="Song R."/>
            <person name="Tanyolac B."/>
            <person name="Young S."/>
            <person name="Ho-Il K."/>
            <person name="Hahn J.H."/>
            <person name="Sangsakoo G."/>
            <person name="Vanavichit A."/>
            <person name="de Mattos Luiz.A.T."/>
            <person name="Zimmer P.D."/>
            <person name="Malone G."/>
            <person name="Dellagostin O."/>
            <person name="de Oliveira A.C."/>
            <person name="Bevan M."/>
            <person name="Bancroft I."/>
            <person name="Minx P."/>
            <person name="Cordum H."/>
            <person name="Wilson R."/>
            <person name="Cheng Z."/>
            <person name="Jin W."/>
            <person name="Jiang J."/>
            <person name="Leong S.A."/>
            <person name="Iwama H."/>
            <person name="Gojobori T."/>
            <person name="Itoh T."/>
            <person name="Niimura Y."/>
            <person name="Fujii Y."/>
            <person name="Habara T."/>
            <person name="Sakai H."/>
            <person name="Sato Y."/>
            <person name="Wilson G."/>
            <person name="Kumar K."/>
            <person name="McCouch S."/>
            <person name="Juretic N."/>
            <person name="Hoen D."/>
            <person name="Wright S."/>
            <person name="Bruskiewich R."/>
            <person name="Bureau T."/>
            <person name="Miyao A."/>
            <person name="Hirochika H."/>
            <person name="Nishikawa T."/>
            <person name="Kadowaki K."/>
            <person name="Sugiura M."/>
            <person name="Burr B."/>
            <person name="Sasaki T."/>
        </authorList>
    </citation>
    <scope>NUCLEOTIDE SEQUENCE [LARGE SCALE GENOMIC DNA]</scope>
    <source>
        <strain evidence="5">cv. Nipponbare</strain>
    </source>
</reference>
<evidence type="ECO:0000313" key="5">
    <source>
        <dbReference type="Proteomes" id="UP000000763"/>
    </source>
</evidence>
<dbReference type="EMBL" id="AL606998">
    <property type="protein sequence ID" value="CAD41390.1"/>
    <property type="molecule type" value="Genomic_DNA"/>
</dbReference>
<gene>
    <name evidence="2" type="ORF">OJ000223_09.2</name>
    <name evidence="4" type="ORF">OsJ_15237</name>
    <name evidence="3" type="ORF">OSJNBa0081L15.12</name>
</gene>
<dbReference type="OrthoDB" id="10485907at2759"/>
<reference evidence="5" key="4">
    <citation type="journal article" date="2008" name="Nucleic Acids Res.">
        <title>The rice annotation project database (RAP-DB): 2008 update.</title>
        <authorList>
            <consortium name="The rice annotation project (RAP)"/>
        </authorList>
    </citation>
    <scope>GENOME REANNOTATION</scope>
    <source>
        <strain evidence="5">cv. Nipponbare</strain>
    </source>
</reference>
<feature type="region of interest" description="Disordered" evidence="1">
    <location>
        <begin position="1"/>
        <end position="80"/>
    </location>
</feature>
<dbReference type="EMBL" id="CM000141">
    <property type="protein sequence ID" value="EAZ31140.1"/>
    <property type="molecule type" value="Genomic_DNA"/>
</dbReference>
<sequence>MSQSPAAPAPKAPAAAGPAPKATAPAGPARKAPAAAGPAPKATAPAGPAPKATATAAPSSKAPSPAAPSPEAPSPVAPAARPSYSSVLRLVSNNSDEDFDREVYRLAHLRPLVSKAASQRSQAMVDDFTNFSSDDEFEYSSGVLVDSVFDVLCDDFSDEDFQYEEVDARYYRVSKRTLKAGGLVGLEGGKLGTAYYRA</sequence>
<evidence type="ECO:0000313" key="3">
    <source>
        <dbReference type="EMBL" id="CAE03150.2"/>
    </source>
</evidence>
<accession>A0A8I3B3B0</accession>
<accession>Q7X718</accession>
<reference evidence="2" key="1">
    <citation type="journal article" date="2002" name="Nature">
        <title>Sequence and analysis of rice chromosome 4.</title>
        <authorList>
            <person name="Feng Q."/>
            <person name="Zhang Y."/>
            <person name="Hao P."/>
            <person name="Wang S."/>
            <person name="Fu G."/>
            <person name="Huang Y."/>
            <person name="Li Y."/>
            <person name="Zhu J."/>
            <person name="Liu Y."/>
            <person name="Hu X."/>
            <person name="Jia P."/>
            <person name="Zhang Y."/>
            <person name="Zhao Q."/>
            <person name="Ying K."/>
            <person name="Yu S."/>
            <person name="Tang Y."/>
            <person name="Weng Q."/>
            <person name="Zhang L."/>
            <person name="Lu Y."/>
            <person name="Mu J."/>
            <person name="Lu Y."/>
            <person name="Zhang L.S."/>
            <person name="Yu Z."/>
            <person name="Fan D."/>
            <person name="Liu X."/>
            <person name="Lu T."/>
            <person name="Li C."/>
            <person name="Wu Y."/>
            <person name="Sun T."/>
            <person name="Lei H."/>
            <person name="Li T."/>
            <person name="Hu H."/>
            <person name="Guan J."/>
            <person name="Wu M."/>
            <person name="Zhang R."/>
            <person name="Zhou B."/>
            <person name="Chen Z."/>
            <person name="Chen L."/>
            <person name="Jin Z."/>
            <person name="Wang R."/>
            <person name="Yin H."/>
            <person name="Cai Z."/>
            <person name="Ren S."/>
            <person name="Lv G."/>
            <person name="Gu W."/>
            <person name="Zhu G."/>
            <person name="Tu Y."/>
            <person name="Jia J."/>
            <person name="Zhang Y."/>
            <person name="Chen J."/>
            <person name="Kang H."/>
            <person name="Chen X."/>
            <person name="Shao C."/>
            <person name="Sun Y."/>
            <person name="Hu Q."/>
            <person name="Zhang X."/>
            <person name="Zhang W."/>
            <person name="Wang L."/>
            <person name="Ding C."/>
            <person name="Sheng H."/>
            <person name="Gu J."/>
            <person name="Chen S."/>
            <person name="Ni L."/>
            <person name="Zhu F."/>
            <person name="Chen W."/>
            <person name="Lan L."/>
            <person name="Lai Y."/>
            <person name="Cheng Z."/>
            <person name="Gu M."/>
            <person name="Jiang J."/>
            <person name="Li J."/>
            <person name="Hong G."/>
            <person name="Xue Y."/>
            <person name="Han B."/>
        </authorList>
    </citation>
    <scope>NUCLEOTIDE SEQUENCE</scope>
</reference>
<proteinExistence type="predicted"/>
<accession>Q7XQF1</accession>
<dbReference type="AlphaFoldDB" id="A0A8I3B3B0"/>